<dbReference type="HOGENOM" id="CLU_2403443_0_0_1"/>
<feature type="transmembrane region" description="Helical" evidence="1">
    <location>
        <begin position="60"/>
        <end position="81"/>
    </location>
</feature>
<reference evidence="2" key="1">
    <citation type="submission" date="2015-04" db="UniProtKB">
        <authorList>
            <consortium name="EnsemblPlants"/>
        </authorList>
    </citation>
    <scope>IDENTIFICATION</scope>
</reference>
<keyword evidence="1" id="KW-0812">Transmembrane</keyword>
<keyword evidence="1" id="KW-1133">Transmembrane helix</keyword>
<evidence type="ECO:0000313" key="3">
    <source>
        <dbReference type="Proteomes" id="UP000026962"/>
    </source>
</evidence>
<accession>A0A0E0JYG7</accession>
<keyword evidence="3" id="KW-1185">Reference proteome</keyword>
<evidence type="ECO:0000256" key="1">
    <source>
        <dbReference type="SAM" id="Phobius"/>
    </source>
</evidence>
<proteinExistence type="predicted"/>
<dbReference type="EnsemblPlants" id="OPUNC02G10930.1">
    <property type="protein sequence ID" value="OPUNC02G10930.1"/>
    <property type="gene ID" value="OPUNC02G10930"/>
</dbReference>
<name>A0A0E0JYG7_ORYPU</name>
<organism evidence="2">
    <name type="scientific">Oryza punctata</name>
    <name type="common">Red rice</name>
    <dbReference type="NCBI Taxonomy" id="4537"/>
    <lineage>
        <taxon>Eukaryota</taxon>
        <taxon>Viridiplantae</taxon>
        <taxon>Streptophyta</taxon>
        <taxon>Embryophyta</taxon>
        <taxon>Tracheophyta</taxon>
        <taxon>Spermatophyta</taxon>
        <taxon>Magnoliopsida</taxon>
        <taxon>Liliopsida</taxon>
        <taxon>Poales</taxon>
        <taxon>Poaceae</taxon>
        <taxon>BOP clade</taxon>
        <taxon>Oryzoideae</taxon>
        <taxon>Oryzeae</taxon>
        <taxon>Oryzinae</taxon>
        <taxon>Oryza</taxon>
    </lineage>
</organism>
<dbReference type="AlphaFoldDB" id="A0A0E0JYG7"/>
<sequence length="93" mass="10824">MLRFSRGHCLLYCFYGVVREAEVTVYSMTMTSFCRLSVLGKFTRPFLAVKMCRLGKFTTVIMSISICHAETFIFMRSLLFVHAIMRCLIRMTC</sequence>
<reference evidence="2" key="2">
    <citation type="submission" date="2018-05" db="EMBL/GenBank/DDBJ databases">
        <title>OpunRS2 (Oryza punctata Reference Sequence Version 2).</title>
        <authorList>
            <person name="Zhang J."/>
            <person name="Kudrna D."/>
            <person name="Lee S."/>
            <person name="Talag J."/>
            <person name="Welchert J."/>
            <person name="Wing R.A."/>
        </authorList>
    </citation>
    <scope>NUCLEOTIDE SEQUENCE [LARGE SCALE GENOMIC DNA]</scope>
</reference>
<protein>
    <submittedName>
        <fullName evidence="2">Uncharacterized protein</fullName>
    </submittedName>
</protein>
<dbReference type="Gramene" id="OPUNC02G10930.1">
    <property type="protein sequence ID" value="OPUNC02G10930.1"/>
    <property type="gene ID" value="OPUNC02G10930"/>
</dbReference>
<dbReference type="Proteomes" id="UP000026962">
    <property type="component" value="Chromosome 2"/>
</dbReference>
<keyword evidence="1" id="KW-0472">Membrane</keyword>
<evidence type="ECO:0000313" key="2">
    <source>
        <dbReference type="EnsemblPlants" id="OPUNC02G10930.1"/>
    </source>
</evidence>